<protein>
    <submittedName>
        <fullName evidence="1">Transporter substrate-binding domain-containing protein</fullName>
    </submittedName>
</protein>
<dbReference type="SUPFAM" id="SSF53850">
    <property type="entry name" value="Periplasmic binding protein-like II"/>
    <property type="match status" value="1"/>
</dbReference>
<sequence length="261" mass="30027">MPRKKYPLIYFVTLLFMGLTFQVQAVSKPVGTPILMLMQDSQPKYILQRTGVSGLCGELYLAIQRHLLLESIESNIVEQFLPIKRILTMVEHEEDYIFCGAGRDKMRDRRFAYAKTPVYHVSNVLAVHQKDHSDPESIRDIAKNDGIVGALYGTSSADFLKAELGSEQVNDTFTDIESGLKMVAKPPYQIRYFYYHDLGLNYLTKESGLPLRVSSTRFRTVPQWLIYSKKMDRKKARALERVLQNMKRSGELESIVGRYIF</sequence>
<accession>A0A839IT42</accession>
<dbReference type="EMBL" id="JACJFM010000029">
    <property type="protein sequence ID" value="MBB1488475.1"/>
    <property type="molecule type" value="Genomic_DNA"/>
</dbReference>
<name>A0A839IT42_9GAMM</name>
<keyword evidence="2" id="KW-1185">Reference proteome</keyword>
<dbReference type="RefSeq" id="WP_182810248.1">
    <property type="nucleotide sequence ID" value="NZ_JACJFM010000029.1"/>
</dbReference>
<evidence type="ECO:0000313" key="2">
    <source>
        <dbReference type="Proteomes" id="UP000565262"/>
    </source>
</evidence>
<proteinExistence type="predicted"/>
<reference evidence="1 2" key="1">
    <citation type="submission" date="2020-08" db="EMBL/GenBank/DDBJ databases">
        <title>Oceanospirillum sp. nov. isolated from marine sediment.</title>
        <authorList>
            <person name="Ji X."/>
        </authorList>
    </citation>
    <scope>NUCLEOTIDE SEQUENCE [LARGE SCALE GENOMIC DNA]</scope>
    <source>
        <strain evidence="1 2">D5</strain>
    </source>
</reference>
<dbReference type="Proteomes" id="UP000565262">
    <property type="component" value="Unassembled WGS sequence"/>
</dbReference>
<gene>
    <name evidence="1" type="ORF">H4O21_17875</name>
</gene>
<organism evidence="1 2">
    <name type="scientific">Oceanospirillum sediminis</name>
    <dbReference type="NCBI Taxonomy" id="2760088"/>
    <lineage>
        <taxon>Bacteria</taxon>
        <taxon>Pseudomonadati</taxon>
        <taxon>Pseudomonadota</taxon>
        <taxon>Gammaproteobacteria</taxon>
        <taxon>Oceanospirillales</taxon>
        <taxon>Oceanospirillaceae</taxon>
        <taxon>Oceanospirillum</taxon>
    </lineage>
</organism>
<evidence type="ECO:0000313" key="1">
    <source>
        <dbReference type="EMBL" id="MBB1488475.1"/>
    </source>
</evidence>
<dbReference type="Gene3D" id="3.40.190.10">
    <property type="entry name" value="Periplasmic binding protein-like II"/>
    <property type="match status" value="2"/>
</dbReference>
<comment type="caution">
    <text evidence="1">The sequence shown here is derived from an EMBL/GenBank/DDBJ whole genome shotgun (WGS) entry which is preliminary data.</text>
</comment>
<dbReference type="AlphaFoldDB" id="A0A839IT42"/>